<evidence type="ECO:0000256" key="3">
    <source>
        <dbReference type="ARBA" id="ARBA00004922"/>
    </source>
</evidence>
<evidence type="ECO:0000256" key="5">
    <source>
        <dbReference type="ARBA" id="ARBA00012583"/>
    </source>
</evidence>
<dbReference type="GO" id="GO:0006487">
    <property type="term" value="P:protein N-linked glycosylation"/>
    <property type="evidence" value="ECO:0007669"/>
    <property type="project" value="TreeGrafter"/>
</dbReference>
<proteinExistence type="inferred from homology"/>
<dbReference type="PANTHER" id="PTHR10859">
    <property type="entry name" value="GLYCOSYL TRANSFERASE"/>
    <property type="match status" value="1"/>
</dbReference>
<dbReference type="InterPro" id="IPR029044">
    <property type="entry name" value="Nucleotide-diphossugar_trans"/>
</dbReference>
<reference evidence="17" key="1">
    <citation type="submission" date="2021-01" db="EMBL/GenBank/DDBJ databases">
        <title>Whole genome shotgun sequence of Dactylosporangium siamense NBRC 106093.</title>
        <authorList>
            <person name="Komaki H."/>
            <person name="Tamura T."/>
        </authorList>
    </citation>
    <scope>NUCLEOTIDE SEQUENCE</scope>
    <source>
        <strain evidence="17">NBRC 106093</strain>
    </source>
</reference>
<gene>
    <name evidence="17" type="ORF">Dsi01nite_109740</name>
</gene>
<comment type="caution">
    <text evidence="17">The sequence shown here is derived from an EMBL/GenBank/DDBJ whole genome shotgun (WGS) entry which is preliminary data.</text>
</comment>
<dbReference type="EC" id="2.4.1.117" evidence="5"/>
<feature type="domain" description="GtrA/DPMS transmembrane" evidence="16">
    <location>
        <begin position="290"/>
        <end position="408"/>
    </location>
</feature>
<keyword evidence="18" id="KW-1185">Reference proteome</keyword>
<evidence type="ECO:0000313" key="17">
    <source>
        <dbReference type="EMBL" id="GIG52933.1"/>
    </source>
</evidence>
<evidence type="ECO:0000256" key="11">
    <source>
        <dbReference type="ARBA" id="ARBA00022989"/>
    </source>
</evidence>
<dbReference type="GO" id="GO:0000271">
    <property type="term" value="P:polysaccharide biosynthetic process"/>
    <property type="evidence" value="ECO:0007669"/>
    <property type="project" value="InterPro"/>
</dbReference>
<keyword evidence="7" id="KW-0808">Transferase</keyword>
<feature type="domain" description="Glycosyltransferase 2-like" evidence="15">
    <location>
        <begin position="27"/>
        <end position="193"/>
    </location>
</feature>
<evidence type="ECO:0000259" key="15">
    <source>
        <dbReference type="Pfam" id="PF00535"/>
    </source>
</evidence>
<dbReference type="EMBL" id="BONQ01000204">
    <property type="protein sequence ID" value="GIG52933.1"/>
    <property type="molecule type" value="Genomic_DNA"/>
</dbReference>
<keyword evidence="8 14" id="KW-0812">Transmembrane</keyword>
<comment type="pathway">
    <text evidence="3">Protein modification; protein glycosylation.</text>
</comment>
<feature type="transmembrane region" description="Helical" evidence="14">
    <location>
        <begin position="288"/>
        <end position="309"/>
    </location>
</feature>
<dbReference type="CDD" id="cd04188">
    <property type="entry name" value="DPG_synthase"/>
    <property type="match status" value="1"/>
</dbReference>
<dbReference type="SUPFAM" id="SSF53448">
    <property type="entry name" value="Nucleotide-diphospho-sugar transferases"/>
    <property type="match status" value="1"/>
</dbReference>
<keyword evidence="12 14" id="KW-0472">Membrane</keyword>
<evidence type="ECO:0000256" key="8">
    <source>
        <dbReference type="ARBA" id="ARBA00022692"/>
    </source>
</evidence>
<feature type="transmembrane region" description="Helical" evidence="14">
    <location>
        <begin position="385"/>
        <end position="402"/>
    </location>
</feature>
<evidence type="ECO:0000256" key="9">
    <source>
        <dbReference type="ARBA" id="ARBA00022824"/>
    </source>
</evidence>
<comment type="catalytic activity">
    <reaction evidence="13">
        <text>a di-trans,poly-cis-dolichyl phosphate + UDP-alpha-D-glucose = a di-trans,poly-cis-dolichyl beta-D-glucosyl phosphate + UDP</text>
        <dbReference type="Rhea" id="RHEA:15401"/>
        <dbReference type="Rhea" id="RHEA-COMP:19498"/>
        <dbReference type="Rhea" id="RHEA-COMP:19502"/>
        <dbReference type="ChEBI" id="CHEBI:57525"/>
        <dbReference type="ChEBI" id="CHEBI:57683"/>
        <dbReference type="ChEBI" id="CHEBI:58223"/>
        <dbReference type="ChEBI" id="CHEBI:58885"/>
        <dbReference type="EC" id="2.4.1.117"/>
    </reaction>
    <physiologicalReaction direction="left-to-right" evidence="13">
        <dbReference type="Rhea" id="RHEA:15402"/>
    </physiologicalReaction>
</comment>
<dbReference type="AlphaFoldDB" id="A0A919UJQ4"/>
<keyword evidence="9" id="KW-0256">Endoplasmic reticulum</keyword>
<organism evidence="17 18">
    <name type="scientific">Dactylosporangium siamense</name>
    <dbReference type="NCBI Taxonomy" id="685454"/>
    <lineage>
        <taxon>Bacteria</taxon>
        <taxon>Bacillati</taxon>
        <taxon>Actinomycetota</taxon>
        <taxon>Actinomycetes</taxon>
        <taxon>Micromonosporales</taxon>
        <taxon>Micromonosporaceae</taxon>
        <taxon>Dactylosporangium</taxon>
    </lineage>
</organism>
<comment type="similarity">
    <text evidence="4">Belongs to the glycosyltransferase 2 family.</text>
</comment>
<evidence type="ECO:0000256" key="14">
    <source>
        <dbReference type="SAM" id="Phobius"/>
    </source>
</evidence>
<feature type="transmembrane region" description="Helical" evidence="14">
    <location>
        <begin position="354"/>
        <end position="373"/>
    </location>
</feature>
<dbReference type="Pfam" id="PF04138">
    <property type="entry name" value="GtrA_DPMS_TM"/>
    <property type="match status" value="1"/>
</dbReference>
<dbReference type="GO" id="GO:0016020">
    <property type="term" value="C:membrane"/>
    <property type="evidence" value="ECO:0007669"/>
    <property type="project" value="UniProtKB-SubCell"/>
</dbReference>
<evidence type="ECO:0000256" key="13">
    <source>
        <dbReference type="ARBA" id="ARBA00045097"/>
    </source>
</evidence>
<dbReference type="Gene3D" id="3.90.550.10">
    <property type="entry name" value="Spore Coat Polysaccharide Biosynthesis Protein SpsA, Chain A"/>
    <property type="match status" value="1"/>
</dbReference>
<keyword evidence="6" id="KW-0328">Glycosyltransferase</keyword>
<name>A0A919UJQ4_9ACTN</name>
<evidence type="ECO:0000256" key="10">
    <source>
        <dbReference type="ARBA" id="ARBA00022968"/>
    </source>
</evidence>
<evidence type="ECO:0000256" key="1">
    <source>
        <dbReference type="ARBA" id="ARBA00004141"/>
    </source>
</evidence>
<evidence type="ECO:0000256" key="4">
    <source>
        <dbReference type="ARBA" id="ARBA00006739"/>
    </source>
</evidence>
<evidence type="ECO:0000313" key="18">
    <source>
        <dbReference type="Proteomes" id="UP000660611"/>
    </source>
</evidence>
<dbReference type="InterPro" id="IPR007267">
    <property type="entry name" value="GtrA_DPMS_TM"/>
</dbReference>
<comment type="subcellular location">
    <subcellularLocation>
        <location evidence="2">Endoplasmic reticulum membrane</location>
        <topology evidence="2">Single-pass membrane protein</topology>
    </subcellularLocation>
    <subcellularLocation>
        <location evidence="1">Membrane</location>
        <topology evidence="1">Multi-pass membrane protein</topology>
    </subcellularLocation>
</comment>
<accession>A0A919UJQ4</accession>
<dbReference type="InterPro" id="IPR001173">
    <property type="entry name" value="Glyco_trans_2-like"/>
</dbReference>
<dbReference type="Pfam" id="PF00535">
    <property type="entry name" value="Glycos_transf_2"/>
    <property type="match status" value="1"/>
</dbReference>
<protein>
    <recommendedName>
        <fullName evidence="5">dolichyl-phosphate beta-glucosyltransferase</fullName>
        <ecNumber evidence="5">2.4.1.117</ecNumber>
    </recommendedName>
</protein>
<keyword evidence="11 14" id="KW-1133">Transmembrane helix</keyword>
<sequence>MADVRIPGATCPVRTDVPGPDEPVLDLVVPVYNEETDLAPCVRRLHANLTATFPYPFRITVADNGSTDGTLHVAHTLAGELSGIGVLHVAEKGRGRALRAAWTASHAQVLAYTDVDLSTDLAALLPLVAPLLSGHSDVSIGTRLTGGARVVRGAKRECISRCYNLILHSALHADFSDAQCGFKAIRKDVADQVLPLIQDTGFFFDTELLILAQRAGLRIHEVPVDWVDDPDTRVDILATALADLMGIARLAREVLTATPSLTNLRAQFGRAPLQPDIPGVPVGMPGQLARFTTVGVLSTAAYLALFAAIRLTAGAQLANLLALLITAVVNTTANRRLTFGVHGRERAVLHQFQGMLIFALGLAMTSGALAALNRCNPHPTRILEMAVLVVANLSATLVRFLLMRGWVFRPTG</sequence>
<feature type="transmembrane region" description="Helical" evidence="14">
    <location>
        <begin position="315"/>
        <end position="333"/>
    </location>
</feature>
<evidence type="ECO:0000256" key="2">
    <source>
        <dbReference type="ARBA" id="ARBA00004389"/>
    </source>
</evidence>
<evidence type="ECO:0000259" key="16">
    <source>
        <dbReference type="Pfam" id="PF04138"/>
    </source>
</evidence>
<dbReference type="GO" id="GO:0004581">
    <property type="term" value="F:dolichyl-phosphate beta-glucosyltransferase activity"/>
    <property type="evidence" value="ECO:0007669"/>
    <property type="project" value="UniProtKB-EC"/>
</dbReference>
<keyword evidence="10" id="KW-0735">Signal-anchor</keyword>
<evidence type="ECO:0000256" key="7">
    <source>
        <dbReference type="ARBA" id="ARBA00022679"/>
    </source>
</evidence>
<evidence type="ECO:0000256" key="12">
    <source>
        <dbReference type="ARBA" id="ARBA00023136"/>
    </source>
</evidence>
<evidence type="ECO:0000256" key="6">
    <source>
        <dbReference type="ARBA" id="ARBA00022676"/>
    </source>
</evidence>
<dbReference type="PANTHER" id="PTHR10859:SF91">
    <property type="entry name" value="DOLICHYL-PHOSPHATE BETA-GLUCOSYLTRANSFERASE"/>
    <property type="match status" value="1"/>
</dbReference>
<dbReference type="Proteomes" id="UP000660611">
    <property type="component" value="Unassembled WGS sequence"/>
</dbReference>
<dbReference type="InterPro" id="IPR035518">
    <property type="entry name" value="DPG_synthase"/>
</dbReference>